<evidence type="ECO:0000313" key="8">
    <source>
        <dbReference type="Proteomes" id="UP000002218"/>
    </source>
</evidence>
<dbReference type="CDD" id="cd06592">
    <property type="entry name" value="GH31_NET37"/>
    <property type="match status" value="1"/>
</dbReference>
<protein>
    <submittedName>
        <fullName evidence="7">Glycoside hydrolase family 31</fullName>
    </submittedName>
</protein>
<dbReference type="InParanoid" id="C8XFZ1"/>
<dbReference type="KEGG" id="nml:Namu_1712"/>
<dbReference type="AlphaFoldDB" id="C8XFZ1"/>
<dbReference type="Pfam" id="PF01055">
    <property type="entry name" value="Glyco_hydro_31_2nd"/>
    <property type="match status" value="1"/>
</dbReference>
<evidence type="ECO:0000313" key="7">
    <source>
        <dbReference type="EMBL" id="ACV78102.1"/>
    </source>
</evidence>
<name>C8XFZ1_NAKMY</name>
<dbReference type="InterPro" id="IPR048395">
    <property type="entry name" value="Glyco_hydro_31_C"/>
</dbReference>
<keyword evidence="8" id="KW-1185">Reference proteome</keyword>
<comment type="similarity">
    <text evidence="1 4">Belongs to the glycosyl hydrolase 31 family.</text>
</comment>
<dbReference type="GO" id="GO:0004553">
    <property type="term" value="F:hydrolase activity, hydrolyzing O-glycosyl compounds"/>
    <property type="evidence" value="ECO:0007669"/>
    <property type="project" value="InterPro"/>
</dbReference>
<dbReference type="SUPFAM" id="SSF51011">
    <property type="entry name" value="Glycosyl hydrolase domain"/>
    <property type="match status" value="1"/>
</dbReference>
<evidence type="ECO:0000256" key="1">
    <source>
        <dbReference type="ARBA" id="ARBA00007806"/>
    </source>
</evidence>
<proteinExistence type="inferred from homology"/>
<dbReference type="InterPro" id="IPR013780">
    <property type="entry name" value="Glyco_hydro_b"/>
</dbReference>
<evidence type="ECO:0000259" key="6">
    <source>
        <dbReference type="Pfam" id="PF21365"/>
    </source>
</evidence>
<keyword evidence="3 4" id="KW-0326">Glycosidase</keyword>
<evidence type="ECO:0000256" key="3">
    <source>
        <dbReference type="ARBA" id="ARBA00023295"/>
    </source>
</evidence>
<dbReference type="EMBL" id="CP001737">
    <property type="protein sequence ID" value="ACV78102.1"/>
    <property type="molecule type" value="Genomic_DNA"/>
</dbReference>
<dbReference type="Gene3D" id="2.60.40.1180">
    <property type="entry name" value="Golgi alpha-mannosidase II"/>
    <property type="match status" value="1"/>
</dbReference>
<dbReference type="GO" id="GO:0005975">
    <property type="term" value="P:carbohydrate metabolic process"/>
    <property type="evidence" value="ECO:0007669"/>
    <property type="project" value="InterPro"/>
</dbReference>
<dbReference type="STRING" id="479431.Namu_1712"/>
<accession>C8XFZ1</accession>
<dbReference type="OrthoDB" id="176168at2"/>
<dbReference type="PANTHER" id="PTHR43053:SF4">
    <property type="entry name" value="MYOGENESIS-REGULATING GLYCOSIDASE"/>
    <property type="match status" value="1"/>
</dbReference>
<dbReference type="RefSeq" id="WP_015747005.1">
    <property type="nucleotide sequence ID" value="NC_013235.1"/>
</dbReference>
<dbReference type="InterPro" id="IPR000322">
    <property type="entry name" value="Glyco_hydro_31_TIM"/>
</dbReference>
<dbReference type="CAZy" id="GH31">
    <property type="family name" value="Glycoside Hydrolase Family 31"/>
</dbReference>
<sequence length="533" mass="58435">MTERTARPPALSLGVLSLELPAGERWWGGAVPDGGVMPFGDRPHHRDLAVNAGLLDDPTGGANQSAPLLLSNRGRYVWSDRPFAFTVTGGRLQVQGPDLVVGQGAEPTLAAAFRAASAAHFPPAGRAPARAMFTGPQYNTWIEMPFAPTQRKVLDYVRGMLDAGLPPGPVMIDDLWAQDYGSWQFDRSAFPDPTAMVAQLHDWGCPVLLWVVPFISPDSRAFRAVRPRGLLIRRRSGRIAIREWWNGFSAMLDLTNPAAVDWLCGELDTLRDEHGIDGFKFDAGDVRDYRSDDVTLGGAEPVDLCQAWAELGQRYAYNEFRACWRSGGAPLAQRLHDKPATWDERGLGSLIPESIAQGLIGHPFSCPDMIGGGDLWGAEDEVDQELFVRYAQVAALHPMMQFSRAPQRVLDAEHLAIVRAAVALRERLLPDLLALVDHAARTGEPILRSLAWLDPDDPGPADQFLLGSDLLVAPVLEPASPHSVPTRGQTRSIRLPPGRWQAQWDGADRTVLAGPTRITVPVDLSTLPWFRRV</sequence>
<dbReference type="PANTHER" id="PTHR43053">
    <property type="entry name" value="GLYCOSIDASE FAMILY 31"/>
    <property type="match status" value="1"/>
</dbReference>
<dbReference type="SUPFAM" id="SSF51445">
    <property type="entry name" value="(Trans)glycosidases"/>
    <property type="match status" value="1"/>
</dbReference>
<dbReference type="Proteomes" id="UP000002218">
    <property type="component" value="Chromosome"/>
</dbReference>
<gene>
    <name evidence="7" type="ordered locus">Namu_1712</name>
</gene>
<organism evidence="7 8">
    <name type="scientific">Nakamurella multipartita (strain ATCC 700099 / DSM 44233 / CIP 104796 / JCM 9543 / NBRC 105858 / Y-104)</name>
    <name type="common">Microsphaera multipartita</name>
    <dbReference type="NCBI Taxonomy" id="479431"/>
    <lineage>
        <taxon>Bacteria</taxon>
        <taxon>Bacillati</taxon>
        <taxon>Actinomycetota</taxon>
        <taxon>Actinomycetes</taxon>
        <taxon>Nakamurellales</taxon>
        <taxon>Nakamurellaceae</taxon>
        <taxon>Nakamurella</taxon>
    </lineage>
</organism>
<dbReference type="Pfam" id="PF21365">
    <property type="entry name" value="Glyco_hydro_31_3rd"/>
    <property type="match status" value="1"/>
</dbReference>
<dbReference type="Gene3D" id="3.20.20.80">
    <property type="entry name" value="Glycosidases"/>
    <property type="match status" value="1"/>
</dbReference>
<reference evidence="8" key="1">
    <citation type="submission" date="2009-09" db="EMBL/GenBank/DDBJ databases">
        <title>The complete genome of Nakamurella multipartita DSM 44233.</title>
        <authorList>
            <consortium name="US DOE Joint Genome Institute (JGI-PGF)"/>
            <person name="Lucas S."/>
            <person name="Copeland A."/>
            <person name="Lapidus A."/>
            <person name="Glavina del Rio T."/>
            <person name="Dalin E."/>
            <person name="Tice H."/>
            <person name="Bruce D."/>
            <person name="Goodwin L."/>
            <person name="Pitluck S."/>
            <person name="Kyrpides N."/>
            <person name="Mavromatis K."/>
            <person name="Ivanova N."/>
            <person name="Ovchinnikova G."/>
            <person name="Sims D."/>
            <person name="Meincke L."/>
            <person name="Brettin T."/>
            <person name="Detter J.C."/>
            <person name="Han C."/>
            <person name="Larimer F."/>
            <person name="Land M."/>
            <person name="Hauser L."/>
            <person name="Markowitz V."/>
            <person name="Cheng J.-F."/>
            <person name="Hugenholtz P."/>
            <person name="Woyke T."/>
            <person name="Wu D."/>
            <person name="Klenk H.-P."/>
            <person name="Eisen J.A."/>
        </authorList>
    </citation>
    <scope>NUCLEOTIDE SEQUENCE [LARGE SCALE GENOMIC DNA]</scope>
    <source>
        <strain evidence="8">ATCC 700099 / DSM 44233 / CIP 104796 / JCM 9543 / NBRC 105858 / Y-104</strain>
    </source>
</reference>
<reference evidence="7 8" key="2">
    <citation type="journal article" date="2010" name="Stand. Genomic Sci.">
        <title>Complete genome sequence of Nakamurella multipartita type strain (Y-104).</title>
        <authorList>
            <person name="Tice H."/>
            <person name="Mayilraj S."/>
            <person name="Sims D."/>
            <person name="Lapidus A."/>
            <person name="Nolan M."/>
            <person name="Lucas S."/>
            <person name="Glavina Del Rio T."/>
            <person name="Copeland A."/>
            <person name="Cheng J.F."/>
            <person name="Meincke L."/>
            <person name="Bruce D."/>
            <person name="Goodwin L."/>
            <person name="Pitluck S."/>
            <person name="Ivanova N."/>
            <person name="Mavromatis K."/>
            <person name="Ovchinnikova G."/>
            <person name="Pati A."/>
            <person name="Chen A."/>
            <person name="Palaniappan K."/>
            <person name="Land M."/>
            <person name="Hauser L."/>
            <person name="Chang Y.J."/>
            <person name="Jeffries C.D."/>
            <person name="Detter J.C."/>
            <person name="Brettin T."/>
            <person name="Rohde M."/>
            <person name="Goker M."/>
            <person name="Bristow J."/>
            <person name="Eisen J.A."/>
            <person name="Markowitz V."/>
            <person name="Hugenholtz P."/>
            <person name="Kyrpides N.C."/>
            <person name="Klenk H.P."/>
            <person name="Chen F."/>
        </authorList>
    </citation>
    <scope>NUCLEOTIDE SEQUENCE [LARGE SCALE GENOMIC DNA]</scope>
    <source>
        <strain evidence="8">ATCC 700099 / DSM 44233 / CIP 104796 / JCM 9543 / NBRC 105858 / Y-104</strain>
    </source>
</reference>
<evidence type="ECO:0000256" key="4">
    <source>
        <dbReference type="RuleBase" id="RU361185"/>
    </source>
</evidence>
<keyword evidence="2 4" id="KW-0378">Hydrolase</keyword>
<feature type="domain" description="Glycosyl hydrolase family 31 C-terminal" evidence="6">
    <location>
        <begin position="443"/>
        <end position="532"/>
    </location>
</feature>
<dbReference type="InterPro" id="IPR017853">
    <property type="entry name" value="GH"/>
</dbReference>
<dbReference type="InterPro" id="IPR050985">
    <property type="entry name" value="Alpha-glycosidase_related"/>
</dbReference>
<evidence type="ECO:0000256" key="2">
    <source>
        <dbReference type="ARBA" id="ARBA00022801"/>
    </source>
</evidence>
<dbReference type="eggNOG" id="COG1501">
    <property type="taxonomic scope" value="Bacteria"/>
</dbReference>
<feature type="domain" description="Glycoside hydrolase family 31 TIM barrel" evidence="5">
    <location>
        <begin position="149"/>
        <end position="432"/>
    </location>
</feature>
<evidence type="ECO:0000259" key="5">
    <source>
        <dbReference type="Pfam" id="PF01055"/>
    </source>
</evidence>
<dbReference type="HOGENOM" id="CLU_008294_2_0_11"/>